<dbReference type="AlphaFoldDB" id="A0A8K0WGJ5"/>
<dbReference type="EMBL" id="JAGPXF010000002">
    <property type="protein sequence ID" value="KAH7256837.1"/>
    <property type="molecule type" value="Genomic_DNA"/>
</dbReference>
<evidence type="ECO:0000313" key="3">
    <source>
        <dbReference type="EMBL" id="KAH7256837.1"/>
    </source>
</evidence>
<keyword evidence="1" id="KW-0547">Nucleotide-binding</keyword>
<organism evidence="3 4">
    <name type="scientific">Fusarium tricinctum</name>
    <dbReference type="NCBI Taxonomy" id="61284"/>
    <lineage>
        <taxon>Eukaryota</taxon>
        <taxon>Fungi</taxon>
        <taxon>Dikarya</taxon>
        <taxon>Ascomycota</taxon>
        <taxon>Pezizomycotina</taxon>
        <taxon>Sordariomycetes</taxon>
        <taxon>Hypocreomycetidae</taxon>
        <taxon>Hypocreales</taxon>
        <taxon>Nectriaceae</taxon>
        <taxon>Fusarium</taxon>
        <taxon>Fusarium tricinctum species complex</taxon>
    </lineage>
</organism>
<reference evidence="3" key="1">
    <citation type="journal article" date="2021" name="Nat. Commun.">
        <title>Genetic determinants of endophytism in the Arabidopsis root mycobiome.</title>
        <authorList>
            <person name="Mesny F."/>
            <person name="Miyauchi S."/>
            <person name="Thiergart T."/>
            <person name="Pickel B."/>
            <person name="Atanasova L."/>
            <person name="Karlsson M."/>
            <person name="Huettel B."/>
            <person name="Barry K.W."/>
            <person name="Haridas S."/>
            <person name="Chen C."/>
            <person name="Bauer D."/>
            <person name="Andreopoulos W."/>
            <person name="Pangilinan J."/>
            <person name="LaButti K."/>
            <person name="Riley R."/>
            <person name="Lipzen A."/>
            <person name="Clum A."/>
            <person name="Drula E."/>
            <person name="Henrissat B."/>
            <person name="Kohler A."/>
            <person name="Grigoriev I.V."/>
            <person name="Martin F.M."/>
            <person name="Hacquard S."/>
        </authorList>
    </citation>
    <scope>NUCLEOTIDE SEQUENCE</scope>
    <source>
        <strain evidence="3">MPI-SDFR-AT-0068</strain>
    </source>
</reference>
<protein>
    <recommendedName>
        <fullName evidence="5">Hsp70 protein</fullName>
    </recommendedName>
</protein>
<dbReference type="InterPro" id="IPR043129">
    <property type="entry name" value="ATPase_NBD"/>
</dbReference>
<dbReference type="OrthoDB" id="2963168at2759"/>
<keyword evidence="2" id="KW-0067">ATP-binding</keyword>
<proteinExistence type="predicted"/>
<keyword evidence="4" id="KW-1185">Reference proteome</keyword>
<sequence length="578" mass="64875">MTANEPVDDFIIIGIDFGTTYSGIAWAYSREPEEIELVTSWDSELNHCSDVEKAPTQLFYDNDKDTTWGYSVPADKDALKWFKLLLLDTADIPANMLSSSQLRKARNLLSGIKKDPVEVIACFLRKIWNHAIDSICRSVGVDLVQKSRFHVVITLPAIWPPYAQQRMKQAARVSGILDDRSCGETTLRFISEPEAAALATIKDLSKRSTIKIGDTMVICDAGGGTVDLISYVVESTAPFIVKECVQGDGGLCGGVFLDERFLELIKSKVAPGSWSSVSSSDEKKFLNDGWEHGIKPQFSNQNRTWLVDLPDSCGGASSNRKLKRRKHDILSVYSPIVDQIEALVHRQTQAIQSKYSQPAKYVILVGGFGRSSYLYSKLHSTLGTTVLQSRGNKPWTAICRGAVVHGITSYGLSTTVGVRVGARIARRSYGVCFNTKFNPEIHDISDRFWANDQQEWLAKEQMKWFLKEGDNMMTKKPVRQDYFRLYSGHIGQVKMTIYSSSQLPPPKTWGPAVQTLCEIHWTQDVDIESLPTYTNTLGKVYHKLKYEVEMTCDDGIVDFTIYYQGKRVGAHNVDVQFR</sequence>
<accession>A0A8K0WGJ5</accession>
<dbReference type="PANTHER" id="PTHR14187:SF5">
    <property type="entry name" value="HEAT SHOCK 70 KDA PROTEIN 12A"/>
    <property type="match status" value="1"/>
</dbReference>
<evidence type="ECO:0000256" key="2">
    <source>
        <dbReference type="ARBA" id="ARBA00022840"/>
    </source>
</evidence>
<comment type="caution">
    <text evidence="3">The sequence shown here is derived from an EMBL/GenBank/DDBJ whole genome shotgun (WGS) entry which is preliminary data.</text>
</comment>
<evidence type="ECO:0008006" key="5">
    <source>
        <dbReference type="Google" id="ProtNLM"/>
    </source>
</evidence>
<dbReference type="CDD" id="cd10170">
    <property type="entry name" value="ASKHA_NBD_HSP70"/>
    <property type="match status" value="1"/>
</dbReference>
<dbReference type="PANTHER" id="PTHR14187">
    <property type="entry name" value="ALPHA KINASE/ELONGATION FACTOR 2 KINASE"/>
    <property type="match status" value="1"/>
</dbReference>
<dbReference type="SUPFAM" id="SSF53067">
    <property type="entry name" value="Actin-like ATPase domain"/>
    <property type="match status" value="2"/>
</dbReference>
<dbReference type="GO" id="GO:0005524">
    <property type="term" value="F:ATP binding"/>
    <property type="evidence" value="ECO:0007669"/>
    <property type="project" value="UniProtKB-KW"/>
</dbReference>
<evidence type="ECO:0000256" key="1">
    <source>
        <dbReference type="ARBA" id="ARBA00022741"/>
    </source>
</evidence>
<dbReference type="Gene3D" id="3.30.420.40">
    <property type="match status" value="1"/>
</dbReference>
<evidence type="ECO:0000313" key="4">
    <source>
        <dbReference type="Proteomes" id="UP000813427"/>
    </source>
</evidence>
<gene>
    <name evidence="3" type="ORF">BKA59DRAFT_522159</name>
</gene>
<name>A0A8K0WGJ5_9HYPO</name>
<dbReference type="InterPro" id="IPR013126">
    <property type="entry name" value="Hsp_70_fam"/>
</dbReference>
<dbReference type="Proteomes" id="UP000813427">
    <property type="component" value="Unassembled WGS sequence"/>
</dbReference>
<dbReference type="GO" id="GO:0140662">
    <property type="term" value="F:ATP-dependent protein folding chaperone"/>
    <property type="evidence" value="ECO:0007669"/>
    <property type="project" value="InterPro"/>
</dbReference>
<dbReference type="Pfam" id="PF00012">
    <property type="entry name" value="HSP70"/>
    <property type="match status" value="1"/>
</dbReference>